<dbReference type="PANTHER" id="PTHR11668:SF300">
    <property type="entry name" value="SERINE_THREONINE-PROTEIN PHOSPHATASE"/>
    <property type="match status" value="1"/>
</dbReference>
<evidence type="ECO:0000256" key="2">
    <source>
        <dbReference type="ARBA" id="ARBA00022723"/>
    </source>
</evidence>
<dbReference type="GO" id="GO:0004722">
    <property type="term" value="F:protein serine/threonine phosphatase activity"/>
    <property type="evidence" value="ECO:0007669"/>
    <property type="project" value="UniProtKB-EC"/>
</dbReference>
<keyword evidence="5" id="KW-0464">Manganese</keyword>
<dbReference type="PANTHER" id="PTHR11668">
    <property type="entry name" value="SERINE/THREONINE PROTEIN PHOSPHATASE"/>
    <property type="match status" value="1"/>
</dbReference>
<dbReference type="SMART" id="SM00156">
    <property type="entry name" value="PP2Ac"/>
    <property type="match status" value="1"/>
</dbReference>
<organism evidence="11 12">
    <name type="scientific">Tritrichomonas foetus</name>
    <dbReference type="NCBI Taxonomy" id="1144522"/>
    <lineage>
        <taxon>Eukaryota</taxon>
        <taxon>Metamonada</taxon>
        <taxon>Parabasalia</taxon>
        <taxon>Tritrichomonadida</taxon>
        <taxon>Tritrichomonadidae</taxon>
        <taxon>Tritrichomonas</taxon>
    </lineage>
</organism>
<evidence type="ECO:0000256" key="9">
    <source>
        <dbReference type="SAM" id="MobiDB-lite"/>
    </source>
</evidence>
<comment type="catalytic activity">
    <reaction evidence="7 8">
        <text>O-phospho-L-threonyl-[protein] + H2O = L-threonyl-[protein] + phosphate</text>
        <dbReference type="Rhea" id="RHEA:47004"/>
        <dbReference type="Rhea" id="RHEA-COMP:11060"/>
        <dbReference type="Rhea" id="RHEA-COMP:11605"/>
        <dbReference type="ChEBI" id="CHEBI:15377"/>
        <dbReference type="ChEBI" id="CHEBI:30013"/>
        <dbReference type="ChEBI" id="CHEBI:43474"/>
        <dbReference type="ChEBI" id="CHEBI:61977"/>
        <dbReference type="EC" id="3.1.3.16"/>
    </reaction>
</comment>
<dbReference type="InterPro" id="IPR006186">
    <property type="entry name" value="Ser/Thr-sp_prot-phosphatase"/>
</dbReference>
<evidence type="ECO:0000256" key="1">
    <source>
        <dbReference type="ARBA" id="ARBA00001936"/>
    </source>
</evidence>
<comment type="similarity">
    <text evidence="8">Belongs to the PPP phosphatase family.</text>
</comment>
<dbReference type="EC" id="3.1.3.16" evidence="8"/>
<dbReference type="AlphaFoldDB" id="A0A1J4KIC5"/>
<evidence type="ECO:0000256" key="7">
    <source>
        <dbReference type="ARBA" id="ARBA00048336"/>
    </source>
</evidence>
<dbReference type="VEuPathDB" id="TrichDB:TRFO_21460"/>
<evidence type="ECO:0000256" key="6">
    <source>
        <dbReference type="ARBA" id="ARBA00047761"/>
    </source>
</evidence>
<dbReference type="InterPro" id="IPR004843">
    <property type="entry name" value="Calcineurin-like_PHP"/>
</dbReference>
<gene>
    <name evidence="11" type="ORF">TRFO_21460</name>
</gene>
<sequence>MKVINPLRCFEEILKFYSNAIITSSAEDYANRRKRLKLPVIPIPILESLLEYTADIFKEEPVLLKLNSPFIIVGDIHGHLLDLFRILKTFSLPPKVNYLFLGDLVDRGEFSTETVSLFFILKSLFPKNVYIVRGNHEFSELCDRSGFYSELLEIYDNPHLCQSFEFAFSHMPLAAVIDDSTLCIHGGIGPSFKDVKAIEEIKKPISDFHDNIVSDILWSDPSEIISMYIPSNRGTGNIFGQVALESFLENSNLKNIIRGHQCVQAGCETIFDGKLTTVFSASNYCGSIDNKAGVLLLNTKTETSQNASQNQNLSDLVKMKNNFRTFDPLPAFGRKDTNFLKSESEYQFSLPQHSLTLLSRLNTSKINQTKVPAPAPRRTSLKNQSIAALTRCLSDVTKNPPKERPILSKTSRETPKLRHKSVPISNPIVHRLSI</sequence>
<keyword evidence="4" id="KW-0904">Protein phosphatase</keyword>
<evidence type="ECO:0000256" key="4">
    <source>
        <dbReference type="ARBA" id="ARBA00022912"/>
    </source>
</evidence>
<dbReference type="RefSeq" id="XP_068362716.1">
    <property type="nucleotide sequence ID" value="XM_068501984.1"/>
</dbReference>
<dbReference type="Gene3D" id="3.60.21.10">
    <property type="match status" value="1"/>
</dbReference>
<comment type="catalytic activity">
    <reaction evidence="6">
        <text>O-phospho-L-seryl-[protein] + H2O = L-seryl-[protein] + phosphate</text>
        <dbReference type="Rhea" id="RHEA:20629"/>
        <dbReference type="Rhea" id="RHEA-COMP:9863"/>
        <dbReference type="Rhea" id="RHEA-COMP:11604"/>
        <dbReference type="ChEBI" id="CHEBI:15377"/>
        <dbReference type="ChEBI" id="CHEBI:29999"/>
        <dbReference type="ChEBI" id="CHEBI:43474"/>
        <dbReference type="ChEBI" id="CHEBI:83421"/>
        <dbReference type="EC" id="3.1.3.16"/>
    </reaction>
</comment>
<evidence type="ECO:0000256" key="3">
    <source>
        <dbReference type="ARBA" id="ARBA00022801"/>
    </source>
</evidence>
<dbReference type="InterPro" id="IPR050341">
    <property type="entry name" value="PP1_catalytic_subunit"/>
</dbReference>
<dbReference type="GO" id="GO:0005634">
    <property type="term" value="C:nucleus"/>
    <property type="evidence" value="ECO:0007669"/>
    <property type="project" value="TreeGrafter"/>
</dbReference>
<feature type="region of interest" description="Disordered" evidence="9">
    <location>
        <begin position="397"/>
        <end position="419"/>
    </location>
</feature>
<comment type="caution">
    <text evidence="11">The sequence shown here is derived from an EMBL/GenBank/DDBJ whole genome shotgun (WGS) entry which is preliminary data.</text>
</comment>
<accession>A0A1J4KIC5</accession>
<protein>
    <recommendedName>
        <fullName evidence="8">Serine/threonine-protein phosphatase</fullName>
        <ecNumber evidence="8">3.1.3.16</ecNumber>
    </recommendedName>
</protein>
<dbReference type="SUPFAM" id="SSF56300">
    <property type="entry name" value="Metallo-dependent phosphatases"/>
    <property type="match status" value="1"/>
</dbReference>
<reference evidence="11" key="1">
    <citation type="submission" date="2016-10" db="EMBL/GenBank/DDBJ databases">
        <authorList>
            <person name="Benchimol M."/>
            <person name="Almeida L.G."/>
            <person name="Vasconcelos A.T."/>
            <person name="Perreira-Neves A."/>
            <person name="Rosa I.A."/>
            <person name="Tasca T."/>
            <person name="Bogo M.R."/>
            <person name="de Souza W."/>
        </authorList>
    </citation>
    <scope>NUCLEOTIDE SEQUENCE [LARGE SCALE GENOMIC DNA]</scope>
    <source>
        <strain evidence="11">K</strain>
    </source>
</reference>
<dbReference type="PROSITE" id="PS00125">
    <property type="entry name" value="SER_THR_PHOSPHATASE"/>
    <property type="match status" value="1"/>
</dbReference>
<evidence type="ECO:0000313" key="11">
    <source>
        <dbReference type="EMBL" id="OHT09580.1"/>
    </source>
</evidence>
<dbReference type="Pfam" id="PF00149">
    <property type="entry name" value="Metallophos"/>
    <property type="match status" value="1"/>
</dbReference>
<keyword evidence="3 8" id="KW-0378">Hydrolase</keyword>
<proteinExistence type="inferred from homology"/>
<dbReference type="Proteomes" id="UP000179807">
    <property type="component" value="Unassembled WGS sequence"/>
</dbReference>
<name>A0A1J4KIC5_9EUKA</name>
<dbReference type="PRINTS" id="PR00114">
    <property type="entry name" value="STPHPHTASE"/>
</dbReference>
<dbReference type="GO" id="GO:0046872">
    <property type="term" value="F:metal ion binding"/>
    <property type="evidence" value="ECO:0007669"/>
    <property type="project" value="UniProtKB-KW"/>
</dbReference>
<comment type="cofactor">
    <cofactor evidence="1">
        <name>Mn(2+)</name>
        <dbReference type="ChEBI" id="CHEBI:29035"/>
    </cofactor>
</comment>
<dbReference type="OrthoDB" id="10267127at2759"/>
<keyword evidence="2" id="KW-0479">Metal-binding</keyword>
<feature type="domain" description="Serine/threonine specific protein phosphatases" evidence="10">
    <location>
        <begin position="132"/>
        <end position="137"/>
    </location>
</feature>
<dbReference type="EMBL" id="MLAK01000635">
    <property type="protein sequence ID" value="OHT09580.1"/>
    <property type="molecule type" value="Genomic_DNA"/>
</dbReference>
<evidence type="ECO:0000259" key="10">
    <source>
        <dbReference type="PROSITE" id="PS00125"/>
    </source>
</evidence>
<evidence type="ECO:0000256" key="5">
    <source>
        <dbReference type="ARBA" id="ARBA00023211"/>
    </source>
</evidence>
<keyword evidence="12" id="KW-1185">Reference proteome</keyword>
<dbReference type="GO" id="GO:0005737">
    <property type="term" value="C:cytoplasm"/>
    <property type="evidence" value="ECO:0007669"/>
    <property type="project" value="TreeGrafter"/>
</dbReference>
<dbReference type="InterPro" id="IPR029052">
    <property type="entry name" value="Metallo-depent_PP-like"/>
</dbReference>
<evidence type="ECO:0000256" key="8">
    <source>
        <dbReference type="RuleBase" id="RU004273"/>
    </source>
</evidence>
<dbReference type="GeneID" id="94836688"/>
<feature type="compositionally biased region" description="Basic and acidic residues" evidence="9">
    <location>
        <begin position="400"/>
        <end position="416"/>
    </location>
</feature>
<dbReference type="CDD" id="cd00144">
    <property type="entry name" value="MPP_PPP_family"/>
    <property type="match status" value="1"/>
</dbReference>
<evidence type="ECO:0000313" key="12">
    <source>
        <dbReference type="Proteomes" id="UP000179807"/>
    </source>
</evidence>